<proteinExistence type="predicted"/>
<name>A0A0S4WA74_RALSL</name>
<organism evidence="2">
    <name type="scientific">Ralstonia solanacearum</name>
    <name type="common">Pseudomonas solanacearum</name>
    <dbReference type="NCBI Taxonomy" id="305"/>
    <lineage>
        <taxon>Bacteria</taxon>
        <taxon>Pseudomonadati</taxon>
        <taxon>Pseudomonadota</taxon>
        <taxon>Betaproteobacteria</taxon>
        <taxon>Burkholderiales</taxon>
        <taxon>Burkholderiaceae</taxon>
        <taxon>Ralstonia</taxon>
        <taxon>Ralstonia solanacearum species complex</taxon>
    </lineage>
</organism>
<dbReference type="EMBL" id="LN899827">
    <property type="protein sequence ID" value="CUV43716.1"/>
    <property type="molecule type" value="Genomic_DNA"/>
</dbReference>
<protein>
    <recommendedName>
        <fullName evidence="1">Lnb N-terminal periplasmic domain-containing protein</fullName>
    </recommendedName>
</protein>
<gene>
    <name evidence="2" type="ORF">TO10_v1_100041</name>
</gene>
<accession>A0A0S4WA74</accession>
<evidence type="ECO:0000259" key="1">
    <source>
        <dbReference type="Pfam" id="PF13387"/>
    </source>
</evidence>
<dbReference type="InterPro" id="IPR025178">
    <property type="entry name" value="Lnb_N"/>
</dbReference>
<sequence length="183" mass="20780">MRNEMGDLISKSGRPLAKVATITTTPTSSSALKKIYTQHETIEVIISDSRMISMGSQFGHTAIVIDGIEYGRAHPGWDRDTKERYLYRQQVSMHRDSWGYVLKVTASEKQIMLSEIRKRMAENKLYSIADNSCSSNLAEILEAAGIQAHDPRFEFMDTISPSDLMVGLKHSRRLLRENVYPKK</sequence>
<reference evidence="2" key="1">
    <citation type="submission" date="2015-10" db="EMBL/GenBank/DDBJ databases">
        <authorList>
            <person name="Gilbert D.G."/>
        </authorList>
    </citation>
    <scope>NUCLEOTIDE SEQUENCE</scope>
    <source>
        <strain evidence="2">Phyl III-seqv23</strain>
    </source>
</reference>
<dbReference type="Pfam" id="PF13387">
    <property type="entry name" value="Lnb_N"/>
    <property type="match status" value="1"/>
</dbReference>
<evidence type="ECO:0000313" key="2">
    <source>
        <dbReference type="EMBL" id="CUV43716.1"/>
    </source>
</evidence>
<dbReference type="AlphaFoldDB" id="A0A0S4WA74"/>
<feature type="domain" description="Lnb N-terminal periplasmic" evidence="1">
    <location>
        <begin position="91"/>
        <end position="146"/>
    </location>
</feature>